<dbReference type="SUPFAM" id="SSF63829">
    <property type="entry name" value="Calcium-dependent phosphotriesterase"/>
    <property type="match status" value="1"/>
</dbReference>
<dbReference type="Pfam" id="PF20067">
    <property type="entry name" value="SSL_N"/>
    <property type="match status" value="1"/>
</dbReference>
<dbReference type="RefSeq" id="WP_099216538.1">
    <property type="nucleotide sequence ID" value="NZ_JAUYVU010000003.1"/>
</dbReference>
<evidence type="ECO:0000313" key="7">
    <source>
        <dbReference type="Proteomes" id="UP000222163"/>
    </source>
</evidence>
<comment type="similarity">
    <text evidence="1">Belongs to the strictosidine synthase family.</text>
</comment>
<keyword evidence="8" id="KW-1185">Reference proteome</keyword>
<evidence type="ECO:0000256" key="1">
    <source>
        <dbReference type="ARBA" id="ARBA00009191"/>
    </source>
</evidence>
<keyword evidence="2" id="KW-0597">Phosphoprotein</keyword>
<evidence type="ECO:0000313" key="8">
    <source>
        <dbReference type="Proteomes" id="UP001242342"/>
    </source>
</evidence>
<name>A0A2G1BQR1_9FLAO</name>
<reference evidence="5 8" key="3">
    <citation type="submission" date="2023-07" db="EMBL/GenBank/DDBJ databases">
        <title>Genome content predicts the carbon catabolic preferences of heterotrophic bacteria.</title>
        <authorList>
            <person name="Gralka M."/>
        </authorList>
    </citation>
    <scope>NUCLEOTIDE SEQUENCE [LARGE SCALE GENOMIC DNA]</scope>
    <source>
        <strain evidence="5 8">4G03</strain>
    </source>
</reference>
<evidence type="ECO:0000256" key="3">
    <source>
        <dbReference type="ARBA" id="ARBA00023180"/>
    </source>
</evidence>
<dbReference type="EMBL" id="JAUYVU010000003">
    <property type="protein sequence ID" value="MDP2541048.1"/>
    <property type="molecule type" value="Genomic_DNA"/>
</dbReference>
<accession>A0A2G1BQR1</accession>
<dbReference type="GO" id="GO:0016787">
    <property type="term" value="F:hydrolase activity"/>
    <property type="evidence" value="ECO:0007669"/>
    <property type="project" value="TreeGrafter"/>
</dbReference>
<dbReference type="InterPro" id="IPR011042">
    <property type="entry name" value="6-blade_b-propeller_TolB-like"/>
</dbReference>
<evidence type="ECO:0000313" key="5">
    <source>
        <dbReference type="EMBL" id="MDP2541048.1"/>
    </source>
</evidence>
<dbReference type="PANTHER" id="PTHR10426:SF88">
    <property type="entry name" value="ADIPOCYTE PLASMA MEMBRANE-ASSOCIATED PROTEIN HEMOMUCIN-RELATED"/>
    <property type="match status" value="1"/>
</dbReference>
<evidence type="ECO:0000259" key="4">
    <source>
        <dbReference type="Pfam" id="PF03088"/>
    </source>
</evidence>
<protein>
    <submittedName>
        <fullName evidence="5 6">Gluconolactonase</fullName>
    </submittedName>
</protein>
<keyword evidence="3" id="KW-0325">Glycoprotein</keyword>
<feature type="domain" description="Strictosidine synthase conserved region" evidence="4">
    <location>
        <begin position="158"/>
        <end position="246"/>
    </location>
</feature>
<dbReference type="PANTHER" id="PTHR10426">
    <property type="entry name" value="STRICTOSIDINE SYNTHASE-RELATED"/>
    <property type="match status" value="1"/>
</dbReference>
<dbReference type="Proteomes" id="UP001242342">
    <property type="component" value="Unassembled WGS sequence"/>
</dbReference>
<evidence type="ECO:0000313" key="6">
    <source>
        <dbReference type="EMBL" id="PHN96338.1"/>
    </source>
</evidence>
<dbReference type="InterPro" id="IPR018119">
    <property type="entry name" value="Strictosidine_synth_cons-reg"/>
</dbReference>
<proteinExistence type="inferred from homology"/>
<reference evidence="6" key="2">
    <citation type="submission" date="2017-10" db="EMBL/GenBank/DDBJ databases">
        <authorList>
            <person name="Enke T.N."/>
            <person name="Cordero O.X."/>
        </authorList>
    </citation>
    <scope>NUCLEOTIDE SEQUENCE</scope>
    <source>
        <strain evidence="6">4G03</strain>
    </source>
</reference>
<sequence length="367" mass="40637">MKIASLVKYATLLILLIFITSVTFKSCTINPEAWSPPSPPKLEGVLLENELLSSTKHISLGGWYGPEDIAVDKQGSLYCGVHISETDFSDGRILKIDTSGKVSVFCNTESWVAGLHFDSDQNLIACDLERGLISVDKNGKITTLASEDERGNKFLIPNDVDIASDGTIYFTNTSSKIPFNRTHIWKLLMEAKPDGGLYSYNPKTKQVKTLIDGTYFGNGVAVSQNDDFVLMVDLAKYRILRYWLKGSNKGTTDVFLDNLPGFPNGISRRTDGSFWLGFSTKRDSSLDEIHSKPLVKKLVYGLPLFLQPKVARYGMIMHLSADGEILKTYYDTTGKVVSEASSVEEHNGYLYLGGDVSGHIGKYKLED</sequence>
<dbReference type="Pfam" id="PF03088">
    <property type="entry name" value="Str_synth"/>
    <property type="match status" value="1"/>
</dbReference>
<gene>
    <name evidence="6" type="ORF">CSC81_14890</name>
    <name evidence="5" type="ORF">Q8W23_06095</name>
</gene>
<evidence type="ECO:0000256" key="2">
    <source>
        <dbReference type="ARBA" id="ARBA00022553"/>
    </source>
</evidence>
<dbReference type="Proteomes" id="UP000222163">
    <property type="component" value="Unassembled WGS sequence"/>
</dbReference>
<organism evidence="6 7">
    <name type="scientific">Tenacibaculum discolor</name>
    <dbReference type="NCBI Taxonomy" id="361581"/>
    <lineage>
        <taxon>Bacteria</taxon>
        <taxon>Pseudomonadati</taxon>
        <taxon>Bacteroidota</taxon>
        <taxon>Flavobacteriia</taxon>
        <taxon>Flavobacteriales</taxon>
        <taxon>Flavobacteriaceae</taxon>
        <taxon>Tenacibaculum</taxon>
    </lineage>
</organism>
<dbReference type="EMBL" id="PDUU01000019">
    <property type="protein sequence ID" value="PHN96338.1"/>
    <property type="molecule type" value="Genomic_DNA"/>
</dbReference>
<reference evidence="6 7" key="1">
    <citation type="journal article" date="2016" name="Nat. Commun.">
        <title>Microbial interactions lead to rapid micro-scale successions on model marine particles.</title>
        <authorList>
            <person name="Datta M.S."/>
            <person name="Sliwerska E."/>
            <person name="Gore J."/>
            <person name="Polz M.F."/>
            <person name="Cordero O.X."/>
        </authorList>
    </citation>
    <scope>NUCLEOTIDE SEQUENCE [LARGE SCALE GENOMIC DNA]</scope>
    <source>
        <strain evidence="6 7">4G03</strain>
    </source>
</reference>
<dbReference type="AlphaFoldDB" id="A0A2G1BQR1"/>
<dbReference type="Gene3D" id="2.120.10.30">
    <property type="entry name" value="TolB, C-terminal domain"/>
    <property type="match status" value="1"/>
</dbReference>
<comment type="caution">
    <text evidence="6">The sequence shown here is derived from an EMBL/GenBank/DDBJ whole genome shotgun (WGS) entry which is preliminary data.</text>
</comment>